<dbReference type="RefSeq" id="WP_045853166.1">
    <property type="nucleotide sequence ID" value="NZ_CP029159.1"/>
</dbReference>
<feature type="transmembrane region" description="Helical" evidence="7">
    <location>
        <begin position="226"/>
        <end position="245"/>
    </location>
</feature>
<evidence type="ECO:0000313" key="8">
    <source>
        <dbReference type="EMBL" id="QKM72012.1"/>
    </source>
</evidence>
<comment type="subcellular location">
    <subcellularLocation>
        <location evidence="1">Cell membrane</location>
        <topology evidence="1">Multi-pass membrane protein</topology>
    </subcellularLocation>
</comment>
<dbReference type="PANTHER" id="PTHR42920:SF11">
    <property type="entry name" value="INNER MEMBRANE PROTEIN YTFF"/>
    <property type="match status" value="1"/>
</dbReference>
<evidence type="ECO:0000256" key="5">
    <source>
        <dbReference type="ARBA" id="ARBA00023136"/>
    </source>
</evidence>
<keyword evidence="3 7" id="KW-0812">Transmembrane</keyword>
<gene>
    <name evidence="8" type="ORF">STSU_030525</name>
</gene>
<dbReference type="PANTHER" id="PTHR42920">
    <property type="entry name" value="OS03G0707200 PROTEIN-RELATED"/>
    <property type="match status" value="1"/>
</dbReference>
<evidence type="ECO:0000256" key="3">
    <source>
        <dbReference type="ARBA" id="ARBA00022692"/>
    </source>
</evidence>
<feature type="transmembrane region" description="Helical" evidence="7">
    <location>
        <begin position="20"/>
        <end position="39"/>
    </location>
</feature>
<evidence type="ECO:0000256" key="7">
    <source>
        <dbReference type="SAM" id="Phobius"/>
    </source>
</evidence>
<feature type="transmembrane region" description="Helical" evidence="7">
    <location>
        <begin position="191"/>
        <end position="211"/>
    </location>
</feature>
<evidence type="ECO:0000313" key="9">
    <source>
        <dbReference type="Proteomes" id="UP000005940"/>
    </source>
</evidence>
<feature type="transmembrane region" description="Helical" evidence="7">
    <location>
        <begin position="162"/>
        <end position="184"/>
    </location>
</feature>
<keyword evidence="2" id="KW-1003">Cell membrane</keyword>
<dbReference type="InterPro" id="IPR051258">
    <property type="entry name" value="Diverse_Substrate_Transporter"/>
</dbReference>
<feature type="transmembrane region" description="Helical" evidence="7">
    <location>
        <begin position="82"/>
        <end position="102"/>
    </location>
</feature>
<reference evidence="8 9" key="1">
    <citation type="journal article" date="2012" name="J. Bacteriol.">
        <title>Draft genome of Streptomyces tsukubaensis NRRL 18488, the producer of the clinically important immunosuppressant tacrolimus (FK506).</title>
        <authorList>
            <person name="Barreiro C."/>
            <person name="Prieto C."/>
            <person name="Sola-Landa A."/>
            <person name="Solera E."/>
            <person name="Martinez-Castro M."/>
            <person name="Perez-Redondo R."/>
            <person name="Garcia-Estrada C."/>
            <person name="Aparicio J.F."/>
            <person name="Fernandez-Martinez L.T."/>
            <person name="Santos-Aberturas J."/>
            <person name="Salehi-Najafabadi Z."/>
            <person name="Rodriguez-Garcia A."/>
            <person name="Tauch A."/>
            <person name="Martin J.F."/>
        </authorList>
    </citation>
    <scope>NUCLEOTIDE SEQUENCE [LARGE SCALE GENOMIC DNA]</scope>
    <source>
        <strain evidence="9">DSM 42081 / NBRC 108919 / NRRL 18488 / 9993</strain>
    </source>
</reference>
<evidence type="ECO:0000256" key="1">
    <source>
        <dbReference type="ARBA" id="ARBA00004651"/>
    </source>
</evidence>
<feature type="transmembrane region" description="Helical" evidence="7">
    <location>
        <begin position="108"/>
        <end position="126"/>
    </location>
</feature>
<evidence type="ECO:0000256" key="2">
    <source>
        <dbReference type="ARBA" id="ARBA00022475"/>
    </source>
</evidence>
<feature type="transmembrane region" description="Helical" evidence="7">
    <location>
        <begin position="138"/>
        <end position="156"/>
    </location>
</feature>
<evidence type="ECO:0000256" key="4">
    <source>
        <dbReference type="ARBA" id="ARBA00022989"/>
    </source>
</evidence>
<feature type="transmembrane region" description="Helical" evidence="7">
    <location>
        <begin position="51"/>
        <end position="70"/>
    </location>
</feature>
<organism evidence="8 9">
    <name type="scientific">Streptomyces tsukubensis (strain DSM 42081 / NBRC 108919 / NRRL 18488 / 9993)</name>
    <dbReference type="NCBI Taxonomy" id="1114943"/>
    <lineage>
        <taxon>Bacteria</taxon>
        <taxon>Bacillati</taxon>
        <taxon>Actinomycetota</taxon>
        <taxon>Actinomycetes</taxon>
        <taxon>Kitasatosporales</taxon>
        <taxon>Streptomycetaceae</taxon>
        <taxon>Streptomyces</taxon>
    </lineage>
</organism>
<evidence type="ECO:0000256" key="6">
    <source>
        <dbReference type="SAM" id="MobiDB-lite"/>
    </source>
</evidence>
<proteinExistence type="predicted"/>
<keyword evidence="4 7" id="KW-1133">Transmembrane helix</keyword>
<feature type="region of interest" description="Disordered" evidence="6">
    <location>
        <begin position="303"/>
        <end position="337"/>
    </location>
</feature>
<keyword evidence="5 7" id="KW-0472">Membrane</keyword>
<dbReference type="EMBL" id="CP029159">
    <property type="protein sequence ID" value="QKM72012.1"/>
    <property type="molecule type" value="Genomic_DNA"/>
</dbReference>
<dbReference type="GO" id="GO:0005886">
    <property type="term" value="C:plasma membrane"/>
    <property type="evidence" value="ECO:0007669"/>
    <property type="project" value="UniProtKB-SubCell"/>
</dbReference>
<protein>
    <submittedName>
        <fullName evidence="8">EamA family transporter</fullName>
    </submittedName>
</protein>
<dbReference type="SUPFAM" id="SSF103481">
    <property type="entry name" value="Multidrug resistance efflux transporter EmrE"/>
    <property type="match status" value="2"/>
</dbReference>
<dbReference type="Proteomes" id="UP000005940">
    <property type="component" value="Chromosome"/>
</dbReference>
<sequence>MKQSATPAAAPDRSAAIQGILLVTFAYSLVGASFTANSVLGDYPYAGGQAIRYGLAFLLLLPLLGGRSALAPVRTLTARQWVRIGLVAGIGMVGFNLAVLAAERTAEPAVPGVFVGCAPVVVAVLVPLMNSRRPTKPVLYGALLVAAGAFTVQGWGRTDTAGILWSVAALAGEVGFAVLAAPVLKPLGPRLLTACICAVAAVESLVIGAVVDGAGLVRVPTQTETLALLWQAAAVTVIGFVAWYMGVQRIGTERATLFTGMIPVAAALTAPLVGAGSFGAAQAAGGVLVGAGAALGSGVVALSRPRAGNPPDGEEPPPGRAFTSVERPSIPSGDQTA</sequence>
<accession>A0A7G3UVX6</accession>
<name>A0A7G3UVX6_STRT9</name>
<dbReference type="InterPro" id="IPR037185">
    <property type="entry name" value="EmrE-like"/>
</dbReference>
<feature type="transmembrane region" description="Helical" evidence="7">
    <location>
        <begin position="257"/>
        <end position="277"/>
    </location>
</feature>
<feature type="transmembrane region" description="Helical" evidence="7">
    <location>
        <begin position="283"/>
        <end position="302"/>
    </location>
</feature>
<dbReference type="AlphaFoldDB" id="A0A7G3UVX6"/>
<keyword evidence="9" id="KW-1185">Reference proteome</keyword>